<evidence type="ECO:0000256" key="4">
    <source>
        <dbReference type="ARBA" id="ARBA00022729"/>
    </source>
</evidence>
<dbReference type="InterPro" id="IPR032675">
    <property type="entry name" value="LRR_dom_sf"/>
</dbReference>
<dbReference type="InterPro" id="IPR001611">
    <property type="entry name" value="Leu-rich_rpt"/>
</dbReference>
<keyword evidence="7 9" id="KW-0472">Membrane</keyword>
<dbReference type="SUPFAM" id="SSF52058">
    <property type="entry name" value="L domain-like"/>
    <property type="match status" value="1"/>
</dbReference>
<dbReference type="PROSITE" id="PS50011">
    <property type="entry name" value="PROTEIN_KINASE_DOM"/>
    <property type="match status" value="1"/>
</dbReference>
<evidence type="ECO:0000313" key="13">
    <source>
        <dbReference type="Proteomes" id="UP000501690"/>
    </source>
</evidence>
<keyword evidence="4 10" id="KW-0732">Signal</keyword>
<dbReference type="Proteomes" id="UP000501690">
    <property type="component" value="Linkage Group LG10"/>
</dbReference>
<feature type="signal peptide" evidence="10">
    <location>
        <begin position="1"/>
        <end position="20"/>
    </location>
</feature>
<protein>
    <submittedName>
        <fullName evidence="12">Serine/threonine kinase</fullName>
    </submittedName>
</protein>
<dbReference type="GO" id="GO:0005524">
    <property type="term" value="F:ATP binding"/>
    <property type="evidence" value="ECO:0007669"/>
    <property type="project" value="InterPro"/>
</dbReference>
<accession>A0A4D6NAQ0</accession>
<dbReference type="GO" id="GO:0016020">
    <property type="term" value="C:membrane"/>
    <property type="evidence" value="ECO:0007669"/>
    <property type="project" value="UniProtKB-SubCell"/>
</dbReference>
<dbReference type="OrthoDB" id="676979at2759"/>
<dbReference type="Pfam" id="PF00560">
    <property type="entry name" value="LRR_1"/>
    <property type="match status" value="3"/>
</dbReference>
<organism evidence="12 13">
    <name type="scientific">Vigna unguiculata</name>
    <name type="common">Cowpea</name>
    <dbReference type="NCBI Taxonomy" id="3917"/>
    <lineage>
        <taxon>Eukaryota</taxon>
        <taxon>Viridiplantae</taxon>
        <taxon>Streptophyta</taxon>
        <taxon>Embryophyta</taxon>
        <taxon>Tracheophyta</taxon>
        <taxon>Spermatophyta</taxon>
        <taxon>Magnoliopsida</taxon>
        <taxon>eudicotyledons</taxon>
        <taxon>Gunneridae</taxon>
        <taxon>Pentapetalae</taxon>
        <taxon>rosids</taxon>
        <taxon>fabids</taxon>
        <taxon>Fabales</taxon>
        <taxon>Fabaceae</taxon>
        <taxon>Papilionoideae</taxon>
        <taxon>50 kb inversion clade</taxon>
        <taxon>NPAAA clade</taxon>
        <taxon>indigoferoid/millettioid clade</taxon>
        <taxon>Phaseoleae</taxon>
        <taxon>Vigna</taxon>
    </lineage>
</organism>
<feature type="region of interest" description="Disordered" evidence="8">
    <location>
        <begin position="264"/>
        <end position="298"/>
    </location>
</feature>
<keyword evidence="12" id="KW-0418">Kinase</keyword>
<keyword evidence="13" id="KW-1185">Reference proteome</keyword>
<dbReference type="FunFam" id="3.30.200.20:FF:000371">
    <property type="entry name" value="Protein NSP-INTERACTING KINASE 2"/>
    <property type="match status" value="1"/>
</dbReference>
<dbReference type="InterPro" id="IPR011009">
    <property type="entry name" value="Kinase-like_dom_sf"/>
</dbReference>
<dbReference type="Gene3D" id="3.80.10.10">
    <property type="entry name" value="Ribonuclease Inhibitor"/>
    <property type="match status" value="1"/>
</dbReference>
<evidence type="ECO:0000256" key="10">
    <source>
        <dbReference type="SAM" id="SignalP"/>
    </source>
</evidence>
<feature type="transmembrane region" description="Helical" evidence="9">
    <location>
        <begin position="308"/>
        <end position="331"/>
    </location>
</feature>
<sequence length="664" mass="73249">MYMILLKLLLFLLAWPSSPSHSTSMTQLDTLLAIRDSLDPENRVLLSWTPHSDPCSSASFEGVACNEQGLVTNISLQGKGLNGRLPEALAALKSLTGLFLHFNALNGIFPKEIATLTELSDLYLNVNNLSGDIPREIGNMSNLQVLQLCYNKFSGSIPTELGRLRKLSVVALQYNQLNSAIPASLGEVGTLARLDLSFNNFFGPIPVTLANAPKLHTLNIRNNSLSGRVPTALRRLKGGFQYMNNPGLCGTGFADLHSCKEVSTSEPVRPEPYQPGDISSKDLPASMEPHRESCRGDHCKRTSKSSKIGLVFTVISLVFASTVAGLLLLFWRRSQIQKIGTSDTRLKQVCKKSAFPLISLEYSDSWDPLDKGVSGYSQEFLESFMFNLEEVERATQIFSEVNLLGKSDSSAVYRGFLRDGSAVTVKCIAKTSCKSDEGEFLKGLKILTSLRHGNLVRLRGFCCSKGRGECFLIYDSISNGSLLKYLDVKRNSDKVLDWSTRVFIIRGIAKGIDYLHRKKGSKHGIVHQNISAENVLLDAGYKALIADSGMHKLLEDDVVFSALKASAAMGYLPPEYTKTGRLTEKSDVYAFGVIVFQLLTGKRDITQFNCQSGSLKDIVDENLEGMFSESEATKLRRVAVLCTHESPHLRPYMDTLMPELDDNE</sequence>
<reference evidence="12 13" key="1">
    <citation type="submission" date="2019-04" db="EMBL/GenBank/DDBJ databases">
        <title>An improved genome assembly and genetic linkage map for asparagus bean, Vigna unguiculata ssp. sesquipedialis.</title>
        <authorList>
            <person name="Xia Q."/>
            <person name="Zhang R."/>
            <person name="Dong Y."/>
        </authorList>
    </citation>
    <scope>NUCLEOTIDE SEQUENCE [LARGE SCALE GENOMIC DNA]</scope>
    <source>
        <tissue evidence="12">Leaf</tissue>
    </source>
</reference>
<evidence type="ECO:0000256" key="8">
    <source>
        <dbReference type="SAM" id="MobiDB-lite"/>
    </source>
</evidence>
<evidence type="ECO:0000313" key="12">
    <source>
        <dbReference type="EMBL" id="QCE10923.1"/>
    </source>
</evidence>
<keyword evidence="6 9" id="KW-1133">Transmembrane helix</keyword>
<keyword evidence="5" id="KW-0677">Repeat</keyword>
<evidence type="ECO:0000256" key="7">
    <source>
        <dbReference type="ARBA" id="ARBA00023136"/>
    </source>
</evidence>
<dbReference type="FunFam" id="3.80.10.10:FF:000562">
    <property type="entry name" value="Protein NSP-INTERACTING KINASE 2"/>
    <property type="match status" value="1"/>
</dbReference>
<evidence type="ECO:0000256" key="9">
    <source>
        <dbReference type="SAM" id="Phobius"/>
    </source>
</evidence>
<proteinExistence type="predicted"/>
<evidence type="ECO:0000259" key="11">
    <source>
        <dbReference type="PROSITE" id="PS50011"/>
    </source>
</evidence>
<dbReference type="PANTHER" id="PTHR48007:SF65">
    <property type="entry name" value="OS01G0577600 PROTEIN"/>
    <property type="match status" value="1"/>
</dbReference>
<evidence type="ECO:0000256" key="2">
    <source>
        <dbReference type="ARBA" id="ARBA00022614"/>
    </source>
</evidence>
<gene>
    <name evidence="12" type="ORF">DEO72_LG10g2156</name>
</gene>
<dbReference type="Pfam" id="PF08263">
    <property type="entry name" value="LRRNT_2"/>
    <property type="match status" value="1"/>
</dbReference>
<dbReference type="FunFam" id="3.80.10.10:FF:000129">
    <property type="entry name" value="Leucine-rich repeat receptor-like kinase"/>
    <property type="match status" value="1"/>
</dbReference>
<dbReference type="InterPro" id="IPR013210">
    <property type="entry name" value="LRR_N_plant-typ"/>
</dbReference>
<dbReference type="Gene3D" id="3.30.200.20">
    <property type="entry name" value="Phosphorylase Kinase, domain 1"/>
    <property type="match status" value="1"/>
</dbReference>
<dbReference type="GO" id="GO:0004672">
    <property type="term" value="F:protein kinase activity"/>
    <property type="evidence" value="ECO:0007669"/>
    <property type="project" value="InterPro"/>
</dbReference>
<keyword evidence="12" id="KW-0808">Transferase</keyword>
<dbReference type="InterPro" id="IPR046959">
    <property type="entry name" value="PRK1-6/SRF4-like"/>
</dbReference>
<feature type="chain" id="PRO_5020034787" evidence="10">
    <location>
        <begin position="21"/>
        <end position="664"/>
    </location>
</feature>
<dbReference type="EMBL" id="CP039354">
    <property type="protein sequence ID" value="QCE10923.1"/>
    <property type="molecule type" value="Genomic_DNA"/>
</dbReference>
<dbReference type="SUPFAM" id="SSF56112">
    <property type="entry name" value="Protein kinase-like (PK-like)"/>
    <property type="match status" value="1"/>
</dbReference>
<dbReference type="Pfam" id="PF07714">
    <property type="entry name" value="PK_Tyr_Ser-Thr"/>
    <property type="match status" value="1"/>
</dbReference>
<dbReference type="InterPro" id="IPR000719">
    <property type="entry name" value="Prot_kinase_dom"/>
</dbReference>
<keyword evidence="2" id="KW-0433">Leucine-rich repeat</keyword>
<evidence type="ECO:0000256" key="1">
    <source>
        <dbReference type="ARBA" id="ARBA00004167"/>
    </source>
</evidence>
<dbReference type="Gene3D" id="1.10.510.10">
    <property type="entry name" value="Transferase(Phosphotransferase) domain 1"/>
    <property type="match status" value="1"/>
</dbReference>
<feature type="compositionally biased region" description="Basic and acidic residues" evidence="8">
    <location>
        <begin position="288"/>
        <end position="298"/>
    </location>
</feature>
<dbReference type="InterPro" id="IPR001245">
    <property type="entry name" value="Ser-Thr/Tyr_kinase_cat_dom"/>
</dbReference>
<comment type="subcellular location">
    <subcellularLocation>
        <location evidence="1">Membrane</location>
        <topology evidence="1">Single-pass membrane protein</topology>
    </subcellularLocation>
</comment>
<evidence type="ECO:0000256" key="5">
    <source>
        <dbReference type="ARBA" id="ARBA00022737"/>
    </source>
</evidence>
<name>A0A4D6NAQ0_VIGUN</name>
<keyword evidence="3 9" id="KW-0812">Transmembrane</keyword>
<dbReference type="Gramene" id="Vigun05g155700.1.v1.2">
    <property type="protein sequence ID" value="Vigun05g155700.1.v1.2"/>
    <property type="gene ID" value="Vigun05g155700.v1.2"/>
</dbReference>
<dbReference type="PANTHER" id="PTHR48007">
    <property type="entry name" value="LEUCINE-RICH REPEAT RECEPTOR-LIKE PROTEIN KINASE PXC1"/>
    <property type="match status" value="1"/>
</dbReference>
<evidence type="ECO:0000256" key="3">
    <source>
        <dbReference type="ARBA" id="ARBA00022692"/>
    </source>
</evidence>
<evidence type="ECO:0000256" key="6">
    <source>
        <dbReference type="ARBA" id="ARBA00022989"/>
    </source>
</evidence>
<feature type="domain" description="Protein kinase" evidence="11">
    <location>
        <begin position="398"/>
        <end position="664"/>
    </location>
</feature>
<dbReference type="AlphaFoldDB" id="A0A4D6NAQ0"/>